<evidence type="ECO:0000313" key="2">
    <source>
        <dbReference type="Proteomes" id="UP000805193"/>
    </source>
</evidence>
<proteinExistence type="predicted"/>
<evidence type="ECO:0000313" key="1">
    <source>
        <dbReference type="EMBL" id="KAG0417781.1"/>
    </source>
</evidence>
<reference evidence="1 2" key="1">
    <citation type="journal article" date="2020" name="Cell">
        <title>Large-Scale Comparative Analyses of Tick Genomes Elucidate Their Genetic Diversity and Vector Capacities.</title>
        <authorList>
            <consortium name="Tick Genome and Microbiome Consortium (TIGMIC)"/>
            <person name="Jia N."/>
            <person name="Wang J."/>
            <person name="Shi W."/>
            <person name="Du L."/>
            <person name="Sun Y."/>
            <person name="Zhan W."/>
            <person name="Jiang J.F."/>
            <person name="Wang Q."/>
            <person name="Zhang B."/>
            <person name="Ji P."/>
            <person name="Bell-Sakyi L."/>
            <person name="Cui X.M."/>
            <person name="Yuan T.T."/>
            <person name="Jiang B.G."/>
            <person name="Yang W.F."/>
            <person name="Lam T.T."/>
            <person name="Chang Q.C."/>
            <person name="Ding S.J."/>
            <person name="Wang X.J."/>
            <person name="Zhu J.G."/>
            <person name="Ruan X.D."/>
            <person name="Zhao L."/>
            <person name="Wei J.T."/>
            <person name="Ye R.Z."/>
            <person name="Que T.C."/>
            <person name="Du C.H."/>
            <person name="Zhou Y.H."/>
            <person name="Cheng J.X."/>
            <person name="Dai P.F."/>
            <person name="Guo W.B."/>
            <person name="Han X.H."/>
            <person name="Huang E.J."/>
            <person name="Li L.F."/>
            <person name="Wei W."/>
            <person name="Gao Y.C."/>
            <person name="Liu J.Z."/>
            <person name="Shao H.Z."/>
            <person name="Wang X."/>
            <person name="Wang C.C."/>
            <person name="Yang T.C."/>
            <person name="Huo Q.B."/>
            <person name="Li W."/>
            <person name="Chen H.Y."/>
            <person name="Chen S.E."/>
            <person name="Zhou L.G."/>
            <person name="Ni X.B."/>
            <person name="Tian J.H."/>
            <person name="Sheng Y."/>
            <person name="Liu T."/>
            <person name="Pan Y.S."/>
            <person name="Xia L.Y."/>
            <person name="Li J."/>
            <person name="Zhao F."/>
            <person name="Cao W.C."/>
        </authorList>
    </citation>
    <scope>NUCLEOTIDE SEQUENCE [LARGE SCALE GENOMIC DNA]</scope>
    <source>
        <strain evidence="1">Iper-2018</strain>
    </source>
</reference>
<accession>A0AC60PD57</accession>
<sequence>MECPLVLLVFLGFPLLSSSGSKAMFRVLAAAKAVLCVPDSAKNALCYQILALQICDHALYCSVVELPGFFWAEDPALWFVKLENKFRLHRITSQIWPYELLIDALQPQAATEVRDIPLFALYTLYDTLKEALSVDTSTSSLALKGWVTNGHISSCFTGNTCEATRLTLVELAKLTNGIIKVNSPAIGATQRTSDLNSDIAELRQALEKLAGEVSELRWEFCKRNHRADQSIGPDSSSLLQCRRADTIDSFDLKPATVGLPVPGPSQTRRLVASGGQEEKFHSSDPRATVTTGTTKRAVRFSTTRSVTRTTGNGD</sequence>
<dbReference type="Proteomes" id="UP000805193">
    <property type="component" value="Unassembled WGS sequence"/>
</dbReference>
<keyword evidence="2" id="KW-1185">Reference proteome</keyword>
<dbReference type="EMBL" id="JABSTQ010010801">
    <property type="protein sequence ID" value="KAG0417781.1"/>
    <property type="molecule type" value="Genomic_DNA"/>
</dbReference>
<organism evidence="1 2">
    <name type="scientific">Ixodes persulcatus</name>
    <name type="common">Taiga tick</name>
    <dbReference type="NCBI Taxonomy" id="34615"/>
    <lineage>
        <taxon>Eukaryota</taxon>
        <taxon>Metazoa</taxon>
        <taxon>Ecdysozoa</taxon>
        <taxon>Arthropoda</taxon>
        <taxon>Chelicerata</taxon>
        <taxon>Arachnida</taxon>
        <taxon>Acari</taxon>
        <taxon>Parasitiformes</taxon>
        <taxon>Ixodida</taxon>
        <taxon>Ixodoidea</taxon>
        <taxon>Ixodidae</taxon>
        <taxon>Ixodinae</taxon>
        <taxon>Ixodes</taxon>
    </lineage>
</organism>
<name>A0AC60PD57_IXOPE</name>
<protein>
    <submittedName>
        <fullName evidence="1">Uncharacterized protein</fullName>
    </submittedName>
</protein>
<gene>
    <name evidence="1" type="ORF">HPB47_005360</name>
</gene>
<comment type="caution">
    <text evidence="1">The sequence shown here is derived from an EMBL/GenBank/DDBJ whole genome shotgun (WGS) entry which is preliminary data.</text>
</comment>